<keyword evidence="1" id="KW-0175">Coiled coil</keyword>
<keyword evidence="3" id="KW-1185">Reference proteome</keyword>
<proteinExistence type="predicted"/>
<evidence type="ECO:0000256" key="1">
    <source>
        <dbReference type="SAM" id="Coils"/>
    </source>
</evidence>
<organism evidence="2 3">
    <name type="scientific">Ditylenchus destructor</name>
    <dbReference type="NCBI Taxonomy" id="166010"/>
    <lineage>
        <taxon>Eukaryota</taxon>
        <taxon>Metazoa</taxon>
        <taxon>Ecdysozoa</taxon>
        <taxon>Nematoda</taxon>
        <taxon>Chromadorea</taxon>
        <taxon>Rhabditida</taxon>
        <taxon>Tylenchina</taxon>
        <taxon>Tylenchomorpha</taxon>
        <taxon>Sphaerularioidea</taxon>
        <taxon>Anguinidae</taxon>
        <taxon>Anguininae</taxon>
        <taxon>Ditylenchus</taxon>
    </lineage>
</organism>
<evidence type="ECO:0000313" key="3">
    <source>
        <dbReference type="Proteomes" id="UP001201812"/>
    </source>
</evidence>
<reference evidence="2" key="1">
    <citation type="submission" date="2022-01" db="EMBL/GenBank/DDBJ databases">
        <title>Genome Sequence Resource for Two Populations of Ditylenchus destructor, the Migratory Endoparasitic Phytonematode.</title>
        <authorList>
            <person name="Zhang H."/>
            <person name="Lin R."/>
            <person name="Xie B."/>
        </authorList>
    </citation>
    <scope>NUCLEOTIDE SEQUENCE</scope>
    <source>
        <strain evidence="2">BazhouSP</strain>
    </source>
</reference>
<name>A0AAD4R1F6_9BILA</name>
<evidence type="ECO:0000313" key="2">
    <source>
        <dbReference type="EMBL" id="KAI1715582.1"/>
    </source>
</evidence>
<dbReference type="AlphaFoldDB" id="A0AAD4R1F6"/>
<feature type="coiled-coil region" evidence="1">
    <location>
        <begin position="16"/>
        <end position="43"/>
    </location>
</feature>
<gene>
    <name evidence="2" type="ORF">DdX_07903</name>
</gene>
<dbReference type="EMBL" id="JAKKPZ010000011">
    <property type="protein sequence ID" value="KAI1715582.1"/>
    <property type="molecule type" value="Genomic_DNA"/>
</dbReference>
<sequence length="92" mass="10422">MDNETVSIKRDFVDLSHNISSEIRKCRERVRSLKNELSKIRGQLLDSSVSDDCVKLFLQTSSQISACYVKIQSVKGELIQCKQLLINSTSES</sequence>
<protein>
    <submittedName>
        <fullName evidence="2">Uncharacterized protein</fullName>
    </submittedName>
</protein>
<dbReference type="Proteomes" id="UP001201812">
    <property type="component" value="Unassembled WGS sequence"/>
</dbReference>
<accession>A0AAD4R1F6</accession>
<comment type="caution">
    <text evidence="2">The sequence shown here is derived from an EMBL/GenBank/DDBJ whole genome shotgun (WGS) entry which is preliminary data.</text>
</comment>